<evidence type="ECO:0000256" key="7">
    <source>
        <dbReference type="PROSITE-ProRule" id="PRU01193"/>
    </source>
</evidence>
<evidence type="ECO:0000313" key="13">
    <source>
        <dbReference type="Proteomes" id="UP000242474"/>
    </source>
</evidence>
<evidence type="ECO:0000256" key="9">
    <source>
        <dbReference type="SAM" id="Phobius"/>
    </source>
</evidence>
<dbReference type="GO" id="GO:0030026">
    <property type="term" value="P:intracellular manganese ion homeostasis"/>
    <property type="evidence" value="ECO:0007669"/>
    <property type="project" value="TreeGrafter"/>
</dbReference>
<evidence type="ECO:0000256" key="1">
    <source>
        <dbReference type="ARBA" id="ARBA00004141"/>
    </source>
</evidence>
<organism evidence="12 13">
    <name type="scientific">Coemansia reversa (strain ATCC 12441 / NRRL 1564)</name>
    <dbReference type="NCBI Taxonomy" id="763665"/>
    <lineage>
        <taxon>Eukaryota</taxon>
        <taxon>Fungi</taxon>
        <taxon>Fungi incertae sedis</taxon>
        <taxon>Zoopagomycota</taxon>
        <taxon>Kickxellomycotina</taxon>
        <taxon>Kickxellomycetes</taxon>
        <taxon>Kickxellales</taxon>
        <taxon>Kickxellaceae</taxon>
        <taxon>Coemansia</taxon>
    </lineage>
</organism>
<dbReference type="GO" id="GO:0010960">
    <property type="term" value="P:magnesium ion homeostasis"/>
    <property type="evidence" value="ECO:0007669"/>
    <property type="project" value="InterPro"/>
</dbReference>
<dbReference type="Pfam" id="PF01595">
    <property type="entry name" value="CNNM"/>
    <property type="match status" value="1"/>
</dbReference>
<evidence type="ECO:0000256" key="2">
    <source>
        <dbReference type="ARBA" id="ARBA00022692"/>
    </source>
</evidence>
<evidence type="ECO:0000259" key="11">
    <source>
        <dbReference type="PROSITE" id="PS51846"/>
    </source>
</evidence>
<proteinExistence type="predicted"/>
<dbReference type="InterPro" id="IPR044751">
    <property type="entry name" value="Ion_transp-like_CBS"/>
</dbReference>
<keyword evidence="4 7" id="KW-1133">Transmembrane helix</keyword>
<dbReference type="InterPro" id="IPR002550">
    <property type="entry name" value="CNNM"/>
</dbReference>
<dbReference type="PROSITE" id="PS51846">
    <property type="entry name" value="CNNM"/>
    <property type="match status" value="1"/>
</dbReference>
<dbReference type="AlphaFoldDB" id="A0A2G5B681"/>
<dbReference type="STRING" id="763665.A0A2G5B681"/>
<keyword evidence="3" id="KW-0677">Repeat</keyword>
<comment type="subcellular location">
    <subcellularLocation>
        <location evidence="1">Membrane</location>
        <topology evidence="1">Multi-pass membrane protein</topology>
    </subcellularLocation>
</comment>
<dbReference type="InterPro" id="IPR045095">
    <property type="entry name" value="ACDP"/>
</dbReference>
<dbReference type="Gene3D" id="3.10.580.10">
    <property type="entry name" value="CBS-domain"/>
    <property type="match status" value="2"/>
</dbReference>
<feature type="region of interest" description="Disordered" evidence="8">
    <location>
        <begin position="473"/>
        <end position="500"/>
    </location>
</feature>
<dbReference type="Proteomes" id="UP000242474">
    <property type="component" value="Unassembled WGS sequence"/>
</dbReference>
<dbReference type="EMBL" id="KZ303516">
    <property type="protein sequence ID" value="PIA14553.1"/>
    <property type="molecule type" value="Genomic_DNA"/>
</dbReference>
<dbReference type="InterPro" id="IPR046342">
    <property type="entry name" value="CBS_dom_sf"/>
</dbReference>
<keyword evidence="2 7" id="KW-0812">Transmembrane</keyword>
<evidence type="ECO:0000256" key="6">
    <source>
        <dbReference type="PROSITE-ProRule" id="PRU00703"/>
    </source>
</evidence>
<evidence type="ECO:0000256" key="8">
    <source>
        <dbReference type="SAM" id="MobiDB-lite"/>
    </source>
</evidence>
<dbReference type="PANTHER" id="PTHR12064">
    <property type="entry name" value="METAL TRANSPORTER CNNM"/>
    <property type="match status" value="1"/>
</dbReference>
<dbReference type="CDD" id="cd04590">
    <property type="entry name" value="CBS_pair_CorC_HlyC_assoc"/>
    <property type="match status" value="1"/>
</dbReference>
<dbReference type="PANTHER" id="PTHR12064:SF97">
    <property type="entry name" value="METAL TRANSPORTER CNNM-5"/>
    <property type="match status" value="1"/>
</dbReference>
<feature type="domain" description="CBS" evidence="10">
    <location>
        <begin position="242"/>
        <end position="303"/>
    </location>
</feature>
<accession>A0A2G5B681</accession>
<evidence type="ECO:0000256" key="4">
    <source>
        <dbReference type="ARBA" id="ARBA00022989"/>
    </source>
</evidence>
<name>A0A2G5B681_COERN</name>
<keyword evidence="13" id="KW-1185">Reference proteome</keyword>
<keyword evidence="6" id="KW-0129">CBS domain</keyword>
<dbReference type="OrthoDB" id="5353557at2759"/>
<evidence type="ECO:0000256" key="3">
    <source>
        <dbReference type="ARBA" id="ARBA00022737"/>
    </source>
</evidence>
<dbReference type="GO" id="GO:0016020">
    <property type="term" value="C:membrane"/>
    <property type="evidence" value="ECO:0007669"/>
    <property type="project" value="UniProtKB-SubCell"/>
</dbReference>
<dbReference type="SUPFAM" id="SSF54631">
    <property type="entry name" value="CBS-domain pair"/>
    <property type="match status" value="1"/>
</dbReference>
<dbReference type="PROSITE" id="PS51371">
    <property type="entry name" value="CBS"/>
    <property type="match status" value="1"/>
</dbReference>
<feature type="transmembrane region" description="Helical" evidence="9">
    <location>
        <begin position="157"/>
        <end position="176"/>
    </location>
</feature>
<evidence type="ECO:0000259" key="10">
    <source>
        <dbReference type="PROSITE" id="PS51371"/>
    </source>
</evidence>
<dbReference type="InterPro" id="IPR000644">
    <property type="entry name" value="CBS_dom"/>
</dbReference>
<dbReference type="FunFam" id="3.10.580.10:FF:000006">
    <property type="entry name" value="DUF21 and CBS domain protein"/>
    <property type="match status" value="1"/>
</dbReference>
<reference evidence="12 13" key="1">
    <citation type="journal article" date="2015" name="Genome Biol. Evol.">
        <title>Phylogenomic analyses indicate that early fungi evolved digesting cell walls of algal ancestors of land plants.</title>
        <authorList>
            <person name="Chang Y."/>
            <person name="Wang S."/>
            <person name="Sekimoto S."/>
            <person name="Aerts A.L."/>
            <person name="Choi C."/>
            <person name="Clum A."/>
            <person name="LaButti K.M."/>
            <person name="Lindquist E.A."/>
            <person name="Yee Ngan C."/>
            <person name="Ohm R.A."/>
            <person name="Salamov A.A."/>
            <person name="Grigoriev I.V."/>
            <person name="Spatafora J.W."/>
            <person name="Berbee M.L."/>
        </authorList>
    </citation>
    <scope>NUCLEOTIDE SEQUENCE [LARGE SCALE GENOMIC DNA]</scope>
    <source>
        <strain evidence="12 13">NRRL 1564</strain>
    </source>
</reference>
<sequence>MKQWYIKSGWVGLALLSAARYAFARPLVETFRNETEANTATDNGFYIRVIVCAVLVLAGGLLAGLTLGLMSLDETNLHILATSGSEKQRQYAKRIQPIRKNGHWLLVTLLLGNTVINETLPIVMDSILGGGVMAVLVSTASIVLFGEIIPQSLCARYGLAIGAFFAYPVRVLQYLLAPLGYPIAMLLDYVLGPDHGVIYKKAQLKELVLLSDTAHGGNLSADEVTIIRGALELGEKRVVEVMTQLRNVYMVDINAKLDRKLLTEMLRQGHSRVPVYEGERVNVVGVLLVKSLILLDPDDAVPVREAKITGIPLVTPDVSLHDILNAFQEGGSHMAVVVGPTHNSGPKRNAEGETMPLLNNSTTDDGEQRAKSDTPPPMIRKLSSYIRSSSISQNLAFGEISHETVQNFVPLGIITLEDVIEELIQEEIIDETDVFVDMRRNIKVMRAVKLAQSMGSPTLGALPVATPVATPSAVEIRDAPSPKATKRRGVAFSSRRRNED</sequence>
<feature type="transmembrane region" description="Helical" evidence="9">
    <location>
        <begin position="48"/>
        <end position="70"/>
    </location>
</feature>
<feature type="region of interest" description="Disordered" evidence="8">
    <location>
        <begin position="341"/>
        <end position="377"/>
    </location>
</feature>
<feature type="domain" description="CNNM transmembrane" evidence="11">
    <location>
        <begin position="41"/>
        <end position="223"/>
    </location>
</feature>
<keyword evidence="5 7" id="KW-0472">Membrane</keyword>
<gene>
    <name evidence="12" type="ORF">COEREDRAFT_82682</name>
</gene>
<protein>
    <submittedName>
        <fullName evidence="12">DUF21-domain-containing protein</fullName>
    </submittedName>
</protein>
<dbReference type="GO" id="GO:0005737">
    <property type="term" value="C:cytoplasm"/>
    <property type="evidence" value="ECO:0007669"/>
    <property type="project" value="TreeGrafter"/>
</dbReference>
<feature type="transmembrane region" description="Helical" evidence="9">
    <location>
        <begin position="126"/>
        <end position="145"/>
    </location>
</feature>
<evidence type="ECO:0000256" key="5">
    <source>
        <dbReference type="ARBA" id="ARBA00023136"/>
    </source>
</evidence>
<evidence type="ECO:0000313" key="12">
    <source>
        <dbReference type="EMBL" id="PIA14553.1"/>
    </source>
</evidence>